<feature type="transmembrane region" description="Helical" evidence="3">
    <location>
        <begin position="246"/>
        <end position="268"/>
    </location>
</feature>
<evidence type="ECO:0000256" key="3">
    <source>
        <dbReference type="SAM" id="Phobius"/>
    </source>
</evidence>
<keyword evidence="3" id="KW-1133">Transmembrane helix</keyword>
<evidence type="ECO:0000256" key="1">
    <source>
        <dbReference type="ARBA" id="ARBA00004141"/>
    </source>
</evidence>
<comment type="similarity">
    <text evidence="2">Belongs to the major facilitator superfamily. Monocarboxylate porter (TC 2.A.1.13) family.</text>
</comment>
<dbReference type="InterPro" id="IPR050327">
    <property type="entry name" value="Proton-linked_MCT"/>
</dbReference>
<dbReference type="PANTHER" id="PTHR11360">
    <property type="entry name" value="MONOCARBOXYLATE TRANSPORTER"/>
    <property type="match status" value="1"/>
</dbReference>
<dbReference type="Gene3D" id="1.20.1250.20">
    <property type="entry name" value="MFS general substrate transporter like domains"/>
    <property type="match status" value="2"/>
</dbReference>
<keyword evidence="3" id="KW-0812">Transmembrane</keyword>
<protein>
    <recommendedName>
        <fullName evidence="4">Major facilitator superfamily (MFS) profile domain-containing protein</fullName>
    </recommendedName>
</protein>
<feature type="transmembrane region" description="Helical" evidence="3">
    <location>
        <begin position="401"/>
        <end position="424"/>
    </location>
</feature>
<feature type="transmembrane region" description="Helical" evidence="3">
    <location>
        <begin position="217"/>
        <end position="234"/>
    </location>
</feature>
<dbReference type="eggNOG" id="KOG2504">
    <property type="taxonomic scope" value="Eukaryota"/>
</dbReference>
<feature type="transmembrane region" description="Helical" evidence="3">
    <location>
        <begin position="475"/>
        <end position="496"/>
    </location>
</feature>
<dbReference type="InterPro" id="IPR011701">
    <property type="entry name" value="MFS"/>
</dbReference>
<dbReference type="PANTHER" id="PTHR11360:SF284">
    <property type="entry name" value="EG:103B4.3 PROTEIN-RELATED"/>
    <property type="match status" value="1"/>
</dbReference>
<dbReference type="GO" id="GO:0016020">
    <property type="term" value="C:membrane"/>
    <property type="evidence" value="ECO:0007669"/>
    <property type="project" value="UniProtKB-SubCell"/>
</dbReference>
<feature type="transmembrane region" description="Helical" evidence="3">
    <location>
        <begin position="185"/>
        <end position="205"/>
    </location>
</feature>
<evidence type="ECO:0000256" key="2">
    <source>
        <dbReference type="ARBA" id="ARBA00006727"/>
    </source>
</evidence>
<keyword evidence="6" id="KW-1185">Reference proteome</keyword>
<dbReference type="PROSITE" id="PS50850">
    <property type="entry name" value="MFS"/>
    <property type="match status" value="1"/>
</dbReference>
<feature type="transmembrane region" description="Helical" evidence="3">
    <location>
        <begin position="313"/>
        <end position="333"/>
    </location>
</feature>
<feature type="transmembrane region" description="Helical" evidence="3">
    <location>
        <begin position="345"/>
        <end position="364"/>
    </location>
</feature>
<feature type="transmembrane region" description="Helical" evidence="3">
    <location>
        <begin position="376"/>
        <end position="395"/>
    </location>
</feature>
<name>A0A0L0SER9_ALLM3</name>
<feature type="transmembrane region" description="Helical" evidence="3">
    <location>
        <begin position="131"/>
        <end position="153"/>
    </location>
</feature>
<dbReference type="Proteomes" id="UP000054350">
    <property type="component" value="Unassembled WGS sequence"/>
</dbReference>
<feature type="transmembrane region" description="Helical" evidence="3">
    <location>
        <begin position="89"/>
        <end position="111"/>
    </location>
</feature>
<comment type="subcellular location">
    <subcellularLocation>
        <location evidence="1">Membrane</location>
        <topology evidence="1">Multi-pass membrane protein</topology>
    </subcellularLocation>
</comment>
<keyword evidence="3" id="KW-0472">Membrane</keyword>
<feature type="transmembrane region" description="Helical" evidence="3">
    <location>
        <begin position="445"/>
        <end position="463"/>
    </location>
</feature>
<dbReference type="InterPro" id="IPR020846">
    <property type="entry name" value="MFS_dom"/>
</dbReference>
<feature type="domain" description="Major facilitator superfamily (MFS) profile" evidence="4">
    <location>
        <begin position="89"/>
        <end position="504"/>
    </location>
</feature>
<dbReference type="GO" id="GO:0022857">
    <property type="term" value="F:transmembrane transporter activity"/>
    <property type="evidence" value="ECO:0007669"/>
    <property type="project" value="InterPro"/>
</dbReference>
<gene>
    <name evidence="5" type="ORF">AMAG_06695</name>
</gene>
<evidence type="ECO:0000313" key="5">
    <source>
        <dbReference type="EMBL" id="KNE60934.1"/>
    </source>
</evidence>
<feature type="transmembrane region" description="Helical" evidence="3">
    <location>
        <begin position="160"/>
        <end position="179"/>
    </location>
</feature>
<dbReference type="EMBL" id="GG745337">
    <property type="protein sequence ID" value="KNE60934.1"/>
    <property type="molecule type" value="Genomic_DNA"/>
</dbReference>
<dbReference type="SUPFAM" id="SSF103473">
    <property type="entry name" value="MFS general substrate transporter"/>
    <property type="match status" value="1"/>
</dbReference>
<dbReference type="VEuPathDB" id="FungiDB:AMAG_06695"/>
<dbReference type="AlphaFoldDB" id="A0A0L0SER9"/>
<dbReference type="OrthoDB" id="2213137at2759"/>
<evidence type="ECO:0000259" key="4">
    <source>
        <dbReference type="PROSITE" id="PS50850"/>
    </source>
</evidence>
<reference evidence="5 6" key="1">
    <citation type="submission" date="2009-11" db="EMBL/GenBank/DDBJ databases">
        <title>Annotation of Allomyces macrogynus ATCC 38327.</title>
        <authorList>
            <consortium name="The Broad Institute Genome Sequencing Platform"/>
            <person name="Russ C."/>
            <person name="Cuomo C."/>
            <person name="Burger G."/>
            <person name="Gray M.W."/>
            <person name="Holland P.W.H."/>
            <person name="King N."/>
            <person name="Lang F.B.F."/>
            <person name="Roger A.J."/>
            <person name="Ruiz-Trillo I."/>
            <person name="Young S.K."/>
            <person name="Zeng Q."/>
            <person name="Gargeya S."/>
            <person name="Fitzgerald M."/>
            <person name="Haas B."/>
            <person name="Abouelleil A."/>
            <person name="Alvarado L."/>
            <person name="Arachchi H.M."/>
            <person name="Berlin A."/>
            <person name="Chapman S.B."/>
            <person name="Gearin G."/>
            <person name="Goldberg J."/>
            <person name="Griggs A."/>
            <person name="Gujja S."/>
            <person name="Hansen M."/>
            <person name="Heiman D."/>
            <person name="Howarth C."/>
            <person name="Larimer J."/>
            <person name="Lui A."/>
            <person name="MacDonald P.J.P."/>
            <person name="McCowen C."/>
            <person name="Montmayeur A."/>
            <person name="Murphy C."/>
            <person name="Neiman D."/>
            <person name="Pearson M."/>
            <person name="Priest M."/>
            <person name="Roberts A."/>
            <person name="Saif S."/>
            <person name="Shea T."/>
            <person name="Sisk P."/>
            <person name="Stolte C."/>
            <person name="Sykes S."/>
            <person name="Wortman J."/>
            <person name="Nusbaum C."/>
            <person name="Birren B."/>
        </authorList>
    </citation>
    <scope>NUCLEOTIDE SEQUENCE [LARGE SCALE GENOMIC DNA]</scope>
    <source>
        <strain evidence="5 6">ATCC 38327</strain>
    </source>
</reference>
<organism evidence="5 6">
    <name type="scientific">Allomyces macrogynus (strain ATCC 38327)</name>
    <name type="common">Allomyces javanicus var. macrogynus</name>
    <dbReference type="NCBI Taxonomy" id="578462"/>
    <lineage>
        <taxon>Eukaryota</taxon>
        <taxon>Fungi</taxon>
        <taxon>Fungi incertae sedis</taxon>
        <taxon>Blastocladiomycota</taxon>
        <taxon>Blastocladiomycetes</taxon>
        <taxon>Blastocladiales</taxon>
        <taxon>Blastocladiaceae</taxon>
        <taxon>Allomyces</taxon>
    </lineage>
</organism>
<dbReference type="Pfam" id="PF07690">
    <property type="entry name" value="MFS_1"/>
    <property type="match status" value="2"/>
</dbReference>
<evidence type="ECO:0000313" key="6">
    <source>
        <dbReference type="Proteomes" id="UP000054350"/>
    </source>
</evidence>
<accession>A0A0L0SER9</accession>
<proteinExistence type="inferred from homology"/>
<reference evidence="6" key="2">
    <citation type="submission" date="2009-11" db="EMBL/GenBank/DDBJ databases">
        <title>The Genome Sequence of Allomyces macrogynus strain ATCC 38327.</title>
        <authorList>
            <consortium name="The Broad Institute Genome Sequencing Platform"/>
            <person name="Russ C."/>
            <person name="Cuomo C."/>
            <person name="Shea T."/>
            <person name="Young S.K."/>
            <person name="Zeng Q."/>
            <person name="Koehrsen M."/>
            <person name="Haas B."/>
            <person name="Borodovsky M."/>
            <person name="Guigo R."/>
            <person name="Alvarado L."/>
            <person name="Berlin A."/>
            <person name="Borenstein D."/>
            <person name="Chen Z."/>
            <person name="Engels R."/>
            <person name="Freedman E."/>
            <person name="Gellesch M."/>
            <person name="Goldberg J."/>
            <person name="Griggs A."/>
            <person name="Gujja S."/>
            <person name="Heiman D."/>
            <person name="Hepburn T."/>
            <person name="Howarth C."/>
            <person name="Jen D."/>
            <person name="Larson L."/>
            <person name="Lewis B."/>
            <person name="Mehta T."/>
            <person name="Park D."/>
            <person name="Pearson M."/>
            <person name="Roberts A."/>
            <person name="Saif S."/>
            <person name="Shenoy N."/>
            <person name="Sisk P."/>
            <person name="Stolte C."/>
            <person name="Sykes S."/>
            <person name="Walk T."/>
            <person name="White J."/>
            <person name="Yandava C."/>
            <person name="Burger G."/>
            <person name="Gray M.W."/>
            <person name="Holland P.W.H."/>
            <person name="King N."/>
            <person name="Lang F.B.F."/>
            <person name="Roger A.J."/>
            <person name="Ruiz-Trillo I."/>
            <person name="Lander E."/>
            <person name="Nusbaum C."/>
        </authorList>
    </citation>
    <scope>NUCLEOTIDE SEQUENCE [LARGE SCALE GENOMIC DNA]</scope>
    <source>
        <strain evidence="6">ATCC 38327</strain>
    </source>
</reference>
<dbReference type="InterPro" id="IPR036259">
    <property type="entry name" value="MFS_trans_sf"/>
</dbReference>
<sequence>MRWSLRLSWSDQARSPPILADPNAARYSSLWGSPIPPSPNRLLRPISAIHPMSKVGSPREFMGSPNHRASALPSDILTQELSQLDGGWLAWRAVMSSFLIHFCVFGVQYAYGVYQQYYQQQKFQTASRSALSLVGAAGPALMHMSGAFAGILAERFSFRSVVLAGTLIMTTSMVLASWATEVWQLAITQGFLFGLGCALCINPGASLPSQWWVRRQSLAAGIAVSGSGFGGLFWERFARHLLPRIGVAWTLRATGGALLILLLAALALMHARIPPRKPVAASTKSPLLGHPPSVVQRPPLWHAFRDPIFRALFISRLLIPLGYLCPFFFLASYVAEVCPTHTPAFASTLLAVINICSIVGRIVTGWVADKLGNVNTYFVSVATTGVAILALWLPAGDSVPLLIAFAAVFGWSAGGFIALNGPLISQLFGLAQLPSMMGLSNGANGIGNLMGTPIAGALITAAGTGTNWTWPAHEFTGAIAFAGITSLLAACGIAYLRFALLDGRLWVKI</sequence>